<dbReference type="OrthoDB" id="3607295at2"/>
<dbReference type="Pfam" id="PF00881">
    <property type="entry name" value="Nitroreductase"/>
    <property type="match status" value="1"/>
</dbReference>
<dbReference type="NCBIfam" id="TIGR03605">
    <property type="entry name" value="antibiot_sagB"/>
    <property type="match status" value="1"/>
</dbReference>
<evidence type="ECO:0000313" key="4">
    <source>
        <dbReference type="Proteomes" id="UP000326546"/>
    </source>
</evidence>
<dbReference type="Gene3D" id="3.40.109.10">
    <property type="entry name" value="NADH Oxidase"/>
    <property type="match status" value="1"/>
</dbReference>
<sequence length="590" mass="63087">MRTIDADHHIASTRAPGAGWTTLHAYVHDAAVADRLITEVVGPVGRAMERSGEISSQFFLRYWDGGPHVRWRLRDADDTVVARAAGALEEFLHGHAPASPVDPAVFLAGMGQPPEGSDWFGHGTVNRVDYEPETDRYGGPAALTLAEELFAVSSRLAESVVKGTVAGPQRVALALDLAHALLAGADVDGPEAARFLRGFVLGWPTLAEAPNVDLDAARHAAERDLLTAPAAHAARREVVRRRVQEGTGAVGLWGAAVARYVRGLQALDSSGELTTPIPWVLGSQLHMMHNRLGLTISDECHLSWLASFPYLGVDHSGGMHPPAPDAPDRVYHERSKFFPARGAAQFPDPDAPLHRNAVVGTGEIVQLPRPEPGGAGQVALLSALLNRRSAYGRYHGQLTSGQLSTLLWYSAGDVDELRPPGAGPEDAYPVRPYPSAGARSATRLLVQVAHIDGIPSGLYEYRPSGHALERVPVPTRTADLLRCSPFLDPDGQPTVDAVDAPAFLAVVADLAYPRQRYGLRSLRFQLLEAGHLTQNLLLVGAALGLRSVPLGGIYDDRLSLALGLDGVDDAPLYLVPLGHEGWDPTEGDIA</sequence>
<dbReference type="Pfam" id="PF14028">
    <property type="entry name" value="Lant_dehydr_C"/>
    <property type="match status" value="1"/>
</dbReference>
<evidence type="ECO:0000259" key="2">
    <source>
        <dbReference type="Pfam" id="PF14028"/>
    </source>
</evidence>
<dbReference type="PANTHER" id="PTHR43745">
    <property type="entry name" value="NITROREDUCTASE MJ1384-RELATED"/>
    <property type="match status" value="1"/>
</dbReference>
<dbReference type="AlphaFoldDB" id="A0A5J6V6N9"/>
<dbReference type="InterPro" id="IPR000415">
    <property type="entry name" value="Nitroreductase-like"/>
</dbReference>
<dbReference type="KEGG" id="serw:FY030_12690"/>
<name>A0A5J6V6N9_9MICO</name>
<gene>
    <name evidence="3" type="ORF">FY030_12690</name>
</gene>
<dbReference type="NCBIfam" id="TIGR03891">
    <property type="entry name" value="thiopep_ocin"/>
    <property type="match status" value="1"/>
</dbReference>
<dbReference type="InterPro" id="IPR029479">
    <property type="entry name" value="Nitroreductase"/>
</dbReference>
<dbReference type="SUPFAM" id="SSF55469">
    <property type="entry name" value="FMN-dependent nitroreductase-like"/>
    <property type="match status" value="1"/>
</dbReference>
<organism evidence="3 4">
    <name type="scientific">Ornithinimicrobium pratense</name>
    <dbReference type="NCBI Taxonomy" id="2593973"/>
    <lineage>
        <taxon>Bacteria</taxon>
        <taxon>Bacillati</taxon>
        <taxon>Actinomycetota</taxon>
        <taxon>Actinomycetes</taxon>
        <taxon>Micrococcales</taxon>
        <taxon>Ornithinimicrobiaceae</taxon>
        <taxon>Ornithinimicrobium</taxon>
    </lineage>
</organism>
<evidence type="ECO:0000259" key="1">
    <source>
        <dbReference type="Pfam" id="PF00881"/>
    </source>
</evidence>
<dbReference type="CDD" id="cd02142">
    <property type="entry name" value="McbC_SagB-like_oxidoreductase"/>
    <property type="match status" value="1"/>
</dbReference>
<dbReference type="PANTHER" id="PTHR43745:SF2">
    <property type="entry name" value="NITROREDUCTASE MJ1384-RELATED"/>
    <property type="match status" value="1"/>
</dbReference>
<feature type="domain" description="Thiopeptide-type bacteriocin biosynthesis" evidence="2">
    <location>
        <begin position="20"/>
        <end position="305"/>
    </location>
</feature>
<dbReference type="Proteomes" id="UP000326546">
    <property type="component" value="Chromosome"/>
</dbReference>
<dbReference type="EMBL" id="CP044427">
    <property type="protein sequence ID" value="QFG69445.1"/>
    <property type="molecule type" value="Genomic_DNA"/>
</dbReference>
<keyword evidence="4" id="KW-1185">Reference proteome</keyword>
<proteinExistence type="predicted"/>
<evidence type="ECO:0000313" key="3">
    <source>
        <dbReference type="EMBL" id="QFG69445.1"/>
    </source>
</evidence>
<reference evidence="3 4" key="1">
    <citation type="submission" date="2019-09" db="EMBL/GenBank/DDBJ databases">
        <title>Serinicoccus pratensis sp. nov., isolated from meadow soil.</title>
        <authorList>
            <person name="Zhang W."/>
        </authorList>
    </citation>
    <scope>NUCLEOTIDE SEQUENCE [LARGE SCALE GENOMIC DNA]</scope>
    <source>
        <strain evidence="3 4">W204</strain>
    </source>
</reference>
<feature type="domain" description="Nitroreductase" evidence="1">
    <location>
        <begin position="403"/>
        <end position="579"/>
    </location>
</feature>
<dbReference type="InterPro" id="IPR052544">
    <property type="entry name" value="Bacteriocin_Proc_Enz"/>
</dbReference>
<protein>
    <submittedName>
        <fullName evidence="3">SagB/ThcOx family dehydrogenase</fullName>
    </submittedName>
</protein>
<dbReference type="GO" id="GO:0016491">
    <property type="term" value="F:oxidoreductase activity"/>
    <property type="evidence" value="ECO:0007669"/>
    <property type="project" value="InterPro"/>
</dbReference>
<accession>A0A5J6V6N9</accession>
<dbReference type="InterPro" id="IPR023809">
    <property type="entry name" value="Thiopep_bacteriocin_synth_dom"/>
</dbReference>
<dbReference type="RefSeq" id="WP_158061819.1">
    <property type="nucleotide sequence ID" value="NZ_CP044427.1"/>
</dbReference>
<dbReference type="InterPro" id="IPR020051">
    <property type="entry name" value="SagB-type_dehydrogenase"/>
</dbReference>